<organism evidence="1">
    <name type="scientific">Mycobacterium leprae</name>
    <dbReference type="NCBI Taxonomy" id="1769"/>
    <lineage>
        <taxon>Bacteria</taxon>
        <taxon>Bacillati</taxon>
        <taxon>Actinomycetota</taxon>
        <taxon>Actinomycetes</taxon>
        <taxon>Mycobacteriales</taxon>
        <taxon>Mycobacteriaceae</taxon>
        <taxon>Mycobacterium</taxon>
    </lineage>
</organism>
<reference evidence="1" key="1">
    <citation type="submission" date="1994-01" db="EMBL/GenBank/DDBJ databases">
        <authorList>
            <person name="Smith D.R."/>
        </authorList>
    </citation>
    <scope>NUCLEOTIDE SEQUENCE</scope>
</reference>
<proteinExistence type="predicted"/>
<sequence length="68" mass="8050">MYAGRRYVSTVTYPLDGPGVTDWRYRLRSHGLGRPQHRSESRMEFCYLHLCESSFAPCWGRLRRLGTR</sequence>
<reference evidence="1" key="2">
    <citation type="submission" date="1994-09" db="EMBL/GenBank/DDBJ databases">
        <authorList>
            <person name="Robison K."/>
        </authorList>
    </citation>
    <scope>NUCLEOTIDE SEQUENCE</scope>
</reference>
<accession>Q49883</accession>
<evidence type="ECO:0000313" key="1">
    <source>
        <dbReference type="EMBL" id="AAA50912.1"/>
    </source>
</evidence>
<name>Q49883_MYCLR</name>
<dbReference type="EMBL" id="U00021">
    <property type="protein sequence ID" value="AAA50912.1"/>
    <property type="molecule type" value="Genomic_DNA"/>
</dbReference>
<dbReference type="PIR" id="S72952">
    <property type="entry name" value="S72952"/>
</dbReference>
<dbReference type="AlphaFoldDB" id="Q49883"/>
<protein>
    <submittedName>
        <fullName evidence="1">Uncharacterized protein</fullName>
    </submittedName>
</protein>